<sequence length="251" mass="28381">MQMEYNRIADIKRLQFIIDSLKKHLPTGAVVLDVGCGNGIIARHLGSEGFNVYGIDISAKTIEKARALTNMPNVSFDVISAEELVADGRKYHAIICSEVLEHLNQPEKLLNVLYQSLADDGVLIVTVPNGMGPREVLITKPVIALQKKDNWVWRTILKIKFMLGYKGTTVQSDADDLTHVQFFSKHSLERLANKTRFKIIRFGKTNFIDDVFPFSFFTKKIKILQKWDGAIAEVLPYQLTGSFVTVWEKNP</sequence>
<dbReference type="SUPFAM" id="SSF53335">
    <property type="entry name" value="S-adenosyl-L-methionine-dependent methyltransferases"/>
    <property type="match status" value="1"/>
</dbReference>
<protein>
    <submittedName>
        <fullName evidence="1">Ubiquinone biosynthesis O-methyltransferase</fullName>
    </submittedName>
</protein>
<evidence type="ECO:0000313" key="2">
    <source>
        <dbReference type="Proteomes" id="UP000199045"/>
    </source>
</evidence>
<dbReference type="PANTHER" id="PTHR43861">
    <property type="entry name" value="TRANS-ACONITATE 2-METHYLTRANSFERASE-RELATED"/>
    <property type="match status" value="1"/>
</dbReference>
<dbReference type="Pfam" id="PF13489">
    <property type="entry name" value="Methyltransf_23"/>
    <property type="match status" value="1"/>
</dbReference>
<dbReference type="InterPro" id="IPR029063">
    <property type="entry name" value="SAM-dependent_MTases_sf"/>
</dbReference>
<accession>A0A1G7S4M5</accession>
<proteinExistence type="predicted"/>
<dbReference type="GO" id="GO:0008168">
    <property type="term" value="F:methyltransferase activity"/>
    <property type="evidence" value="ECO:0007669"/>
    <property type="project" value="UniProtKB-KW"/>
</dbReference>
<dbReference type="RefSeq" id="WP_089833501.1">
    <property type="nucleotide sequence ID" value="NZ_FNBN01000003.1"/>
</dbReference>
<dbReference type="EMBL" id="FNBN01000003">
    <property type="protein sequence ID" value="SDG17985.1"/>
    <property type="molecule type" value="Genomic_DNA"/>
</dbReference>
<dbReference type="CDD" id="cd02440">
    <property type="entry name" value="AdoMet_MTases"/>
    <property type="match status" value="1"/>
</dbReference>
<dbReference type="AlphaFoldDB" id="A0A1G7S4M5"/>
<dbReference type="Proteomes" id="UP000199045">
    <property type="component" value="Unassembled WGS sequence"/>
</dbReference>
<gene>
    <name evidence="1" type="ORF">SAMN04488121_103734</name>
</gene>
<dbReference type="PANTHER" id="PTHR43861:SF6">
    <property type="entry name" value="METHYLTRANSFERASE TYPE 11"/>
    <property type="match status" value="1"/>
</dbReference>
<dbReference type="GO" id="GO:0032259">
    <property type="term" value="P:methylation"/>
    <property type="evidence" value="ECO:0007669"/>
    <property type="project" value="UniProtKB-KW"/>
</dbReference>
<dbReference type="OrthoDB" id="9789123at2"/>
<dbReference type="Gene3D" id="3.40.50.150">
    <property type="entry name" value="Vaccinia Virus protein VP39"/>
    <property type="match status" value="1"/>
</dbReference>
<keyword evidence="1" id="KW-0489">Methyltransferase</keyword>
<keyword evidence="1" id="KW-0830">Ubiquinone</keyword>
<dbReference type="STRING" id="104663.SAMN04488121_103734"/>
<name>A0A1G7S4M5_CHIFI</name>
<reference evidence="1 2" key="1">
    <citation type="submission" date="2016-10" db="EMBL/GenBank/DDBJ databases">
        <authorList>
            <person name="de Groot N.N."/>
        </authorList>
    </citation>
    <scope>NUCLEOTIDE SEQUENCE [LARGE SCALE GENOMIC DNA]</scope>
    <source>
        <strain evidence="1 2">DSM 527</strain>
    </source>
</reference>
<evidence type="ECO:0000313" key="1">
    <source>
        <dbReference type="EMBL" id="SDG17985.1"/>
    </source>
</evidence>
<keyword evidence="1" id="KW-0808">Transferase</keyword>
<organism evidence="1 2">
    <name type="scientific">Chitinophaga filiformis</name>
    <name type="common">Myxococcus filiformis</name>
    <name type="synonym">Flexibacter filiformis</name>
    <dbReference type="NCBI Taxonomy" id="104663"/>
    <lineage>
        <taxon>Bacteria</taxon>
        <taxon>Pseudomonadati</taxon>
        <taxon>Bacteroidota</taxon>
        <taxon>Chitinophagia</taxon>
        <taxon>Chitinophagales</taxon>
        <taxon>Chitinophagaceae</taxon>
        <taxon>Chitinophaga</taxon>
    </lineage>
</organism>